<proteinExistence type="predicted"/>
<reference evidence="1 2" key="1">
    <citation type="submission" date="2010-12" db="EMBL/GenBank/DDBJ databases">
        <authorList>
            <person name="Muzny D."/>
            <person name="Qin X."/>
            <person name="Deng J."/>
            <person name="Jiang H."/>
            <person name="Liu Y."/>
            <person name="Qu J."/>
            <person name="Song X.-Z."/>
            <person name="Zhang L."/>
            <person name="Thornton R."/>
            <person name="Coyle M."/>
            <person name="Francisco L."/>
            <person name="Jackson L."/>
            <person name="Javaid M."/>
            <person name="Korchina V."/>
            <person name="Kovar C."/>
            <person name="Mata R."/>
            <person name="Mathew T."/>
            <person name="Ngo R."/>
            <person name="Nguyen L."/>
            <person name="Nguyen N."/>
            <person name="Okwuonu G."/>
            <person name="Ongeri F."/>
            <person name="Pham C."/>
            <person name="Simmons D."/>
            <person name="Wilczek-Boney K."/>
            <person name="Hale W."/>
            <person name="Jakkamsetti A."/>
            <person name="Pham P."/>
            <person name="Ruth R."/>
            <person name="San Lucas F."/>
            <person name="Warren J."/>
            <person name="Zhang J."/>
            <person name="Zhao Z."/>
            <person name="Zhou C."/>
            <person name="Zhu D."/>
            <person name="Lee S."/>
            <person name="Bess C."/>
            <person name="Blankenburg K."/>
            <person name="Forbes L."/>
            <person name="Fu Q."/>
            <person name="Gubbala S."/>
            <person name="Hirani K."/>
            <person name="Jayaseelan J.C."/>
            <person name="Lara F."/>
            <person name="Munidasa M."/>
            <person name="Palculict T."/>
            <person name="Patil S."/>
            <person name="Pu L.-L."/>
            <person name="Saada N."/>
            <person name="Tang L."/>
            <person name="Weissenberger G."/>
            <person name="Zhu Y."/>
            <person name="Hemphill L."/>
            <person name="Shang Y."/>
            <person name="Youmans B."/>
            <person name="Ayvaz T."/>
            <person name="Ross M."/>
            <person name="Santibanez J."/>
            <person name="Aqrawi P."/>
            <person name="Gross S."/>
            <person name="Joshi V."/>
            <person name="Fowler G."/>
            <person name="Nazareth L."/>
            <person name="Reid J."/>
            <person name="Worley K."/>
            <person name="Petrosino J."/>
            <person name="Highlander S."/>
            <person name="Gibbs R."/>
        </authorList>
    </citation>
    <scope>NUCLEOTIDE SEQUENCE [LARGE SCALE GENOMIC DNA]</scope>
    <source>
        <strain evidence="1 2">DSM 15606</strain>
    </source>
</reference>
<dbReference type="AlphaFoldDB" id="E6MRL4"/>
<sequence length="43" mass="5318">MRFVFHSFCNLFSHKVFYLIHESIFLIPIVYEQKCITFFPFMP</sequence>
<evidence type="ECO:0000313" key="1">
    <source>
        <dbReference type="EMBL" id="EFV03746.1"/>
    </source>
</evidence>
<accession>E6MRL4</accession>
<keyword evidence="2" id="KW-1185">Reference proteome</keyword>
<dbReference type="EMBL" id="AEQO01000167">
    <property type="protein sequence ID" value="EFV03746.1"/>
    <property type="molecule type" value="Genomic_DNA"/>
</dbReference>
<protein>
    <submittedName>
        <fullName evidence="1">Uncharacterized protein</fullName>
    </submittedName>
</protein>
<name>E6MRL4_9BACT</name>
<comment type="caution">
    <text evidence="1">The sequence shown here is derived from an EMBL/GenBank/DDBJ whole genome shotgun (WGS) entry which is preliminary data.</text>
</comment>
<gene>
    <name evidence="1" type="ORF">HMPREF9420_2115</name>
</gene>
<evidence type="ECO:0000313" key="2">
    <source>
        <dbReference type="Proteomes" id="UP000003874"/>
    </source>
</evidence>
<dbReference type="HOGENOM" id="CLU_3237819_0_0_10"/>
<dbReference type="Proteomes" id="UP000003874">
    <property type="component" value="Unassembled WGS sequence"/>
</dbReference>
<organism evidence="1 2">
    <name type="scientific">Segatella salivae DSM 15606</name>
    <dbReference type="NCBI Taxonomy" id="888832"/>
    <lineage>
        <taxon>Bacteria</taxon>
        <taxon>Pseudomonadati</taxon>
        <taxon>Bacteroidota</taxon>
        <taxon>Bacteroidia</taxon>
        <taxon>Bacteroidales</taxon>
        <taxon>Prevotellaceae</taxon>
        <taxon>Segatella</taxon>
    </lineage>
</organism>